<sequence length="192" mass="21889">MNTLHVPARLAMLTMLMLIVFLAGCTRSSIPVPEQPVAYSQEKAQASDHWRDIAVDIADKIRDALVERSDLTTKPLYVMPPNSRPFTTTFHQVVKSELVSRAIQVSEQREPDSVQVEYDVVTVKFDPSRRSAFSSASDHEVVINVRMAYDGRYVVHRSYIRYINDCDWMQYLSPETLDPSAGKSRVVRVTNR</sequence>
<accession>A0A212IWP0</accession>
<organism evidence="1">
    <name type="scientific">uncultured delta proteobacterium</name>
    <dbReference type="NCBI Taxonomy" id="34034"/>
    <lineage>
        <taxon>Bacteria</taxon>
        <taxon>Deltaproteobacteria</taxon>
        <taxon>environmental samples</taxon>
    </lineage>
</organism>
<name>A0A212IWP0_9DELT</name>
<dbReference type="AlphaFoldDB" id="A0A212IWP0"/>
<evidence type="ECO:0000313" key="1">
    <source>
        <dbReference type="EMBL" id="SBV91590.1"/>
    </source>
</evidence>
<gene>
    <name evidence="1" type="ORF">KL86DPRO_10217</name>
</gene>
<dbReference type="EMBL" id="FLUQ01000001">
    <property type="protein sequence ID" value="SBV91590.1"/>
    <property type="molecule type" value="Genomic_DNA"/>
</dbReference>
<reference evidence="1" key="1">
    <citation type="submission" date="2016-04" db="EMBL/GenBank/DDBJ databases">
        <authorList>
            <person name="Evans L.H."/>
            <person name="Alamgir A."/>
            <person name="Owens N."/>
            <person name="Weber N.D."/>
            <person name="Virtaneva K."/>
            <person name="Barbian K."/>
            <person name="Babar A."/>
            <person name="Rosenke K."/>
        </authorList>
    </citation>
    <scope>NUCLEOTIDE SEQUENCE</scope>
    <source>
        <strain evidence="1">86</strain>
    </source>
</reference>
<protein>
    <submittedName>
        <fullName evidence="1">Uncharacterized protein</fullName>
    </submittedName>
</protein>
<proteinExistence type="predicted"/>